<dbReference type="PANTHER" id="PTHR40980">
    <property type="entry name" value="PLUG DOMAIN-CONTAINING PROTEIN"/>
    <property type="match status" value="1"/>
</dbReference>
<comment type="subcellular location">
    <subcellularLocation>
        <location evidence="1 5">Cell outer membrane</location>
    </subcellularLocation>
</comment>
<sequence length="1023" mass="111847">MSEFKKTAIAAAVAQVLLLASGAVLAQTATATDKDKEAQPVTVVVAGQRAALESAANIKRNSDEIVDSIVAADIGKLPDRSVTEVLQRIPGVSIDRTQYRADPLQSTGDGIQRFAAEGTGVSVRGMNYVRSELNGRDSFSANGGRALSFEDVPPELMAGVDVYKNPSAEQVEGAIGGLVNLRTALPFDYKGFKAALSVEESRASRSTHTRPGLSGLISNRWTTPLGQFGALLDLAHSEISTASDSMGVSPYIPRTDITPGQTRWISPGASWNSNTFDRTRDGLYGALQWKKDNWSSSMTYFKSKYKMYTEEAGFFMATTPATLTVDPGATYDAKGALLTGVLHNPTDGGYGLSNGIGFGTDARRSSRKADTSDLSWNIQWRPTDQWTLTADLQHTRATTQAYDNTVGLGGFMPKETVDLRTSVPTYTFDAGDRAWLADANNYYWSFAQEHRDAAVATQDVARADARFVFDSPVLRDLRFGLRMTDRDSVTNRTHGGNGGNEWQNITQSWSVGNSWQPYSHFAVLTDPRLGQSNYVAHSFGNFFNGTLPAAPTIIVPTQAMVSSSFTSVPAAYQELHNYANYYCNTPGATGDCTNWKPSVFGGPSDTNQQKERTKAAYTQLRFGFDNLRYPVDGNVGVRVVKTEEKATGMTIFSPPTGTQVQGVPTIAAVNDLHTIDNNYTNVLPSLNLRMKVNEELQFRFAASKGMSRPDFYQMQQYTTLDLKPQTHVDPVTKQTVLDSIDFVGDSAGNPLLKPVLSNNLDLTAEWYLSHGSSLTMSLFHKRIKDIIITRTVINTLTDSAGVKHDFLTNGPANGADARAYGAEVGFQHYFDNLPDWLKGIGVQGNYTYIRSKQDMHAPTSLWCTPKGTLESETLRNLSGCDTDGRVLGSEPMLGTSKNAVNFALLYDKGPWSARLAYSWRSDYLQVINAFGTNGGDGIDQNPNSPNKGQSGSVNYALPVWGGAYGQTDLGVQYKVNDNITVSFDVGNLTNAMFKQYMQQQIGLKEHFANFTGRSYYLKAHFSF</sequence>
<dbReference type="GO" id="GO:0009279">
    <property type="term" value="C:cell outer membrane"/>
    <property type="evidence" value="ECO:0007669"/>
    <property type="project" value="UniProtKB-SubCell"/>
</dbReference>
<evidence type="ECO:0000313" key="10">
    <source>
        <dbReference type="Proteomes" id="UP000447355"/>
    </source>
</evidence>
<evidence type="ECO:0000259" key="8">
    <source>
        <dbReference type="Pfam" id="PF07715"/>
    </source>
</evidence>
<feature type="domain" description="TonB-dependent receptor-like beta-barrel" evidence="7">
    <location>
        <begin position="490"/>
        <end position="988"/>
    </location>
</feature>
<keyword evidence="9" id="KW-0675">Receptor</keyword>
<dbReference type="Gene3D" id="2.40.170.20">
    <property type="entry name" value="TonB-dependent receptor, beta-barrel domain"/>
    <property type="match status" value="1"/>
</dbReference>
<evidence type="ECO:0000256" key="3">
    <source>
        <dbReference type="ARBA" id="ARBA00023136"/>
    </source>
</evidence>
<dbReference type="SUPFAM" id="SSF56935">
    <property type="entry name" value="Porins"/>
    <property type="match status" value="1"/>
</dbReference>
<dbReference type="EMBL" id="WWCX01000027">
    <property type="protein sequence ID" value="MYM95483.1"/>
    <property type="molecule type" value="Genomic_DNA"/>
</dbReference>
<gene>
    <name evidence="9" type="ORF">GTP90_16570</name>
</gene>
<protein>
    <submittedName>
        <fullName evidence="9">TonB-dependent receptor</fullName>
    </submittedName>
</protein>
<dbReference type="NCBIfam" id="TIGR01782">
    <property type="entry name" value="TonB-Xanth-Caul"/>
    <property type="match status" value="1"/>
</dbReference>
<keyword evidence="5" id="KW-0798">TonB box</keyword>
<organism evidence="9 10">
    <name type="scientific">Duganella vulcania</name>
    <dbReference type="NCBI Taxonomy" id="2692166"/>
    <lineage>
        <taxon>Bacteria</taxon>
        <taxon>Pseudomonadati</taxon>
        <taxon>Pseudomonadota</taxon>
        <taxon>Betaproteobacteria</taxon>
        <taxon>Burkholderiales</taxon>
        <taxon>Oxalobacteraceae</taxon>
        <taxon>Telluria group</taxon>
        <taxon>Duganella</taxon>
    </lineage>
</organism>
<evidence type="ECO:0000256" key="4">
    <source>
        <dbReference type="ARBA" id="ARBA00023237"/>
    </source>
</evidence>
<evidence type="ECO:0000256" key="6">
    <source>
        <dbReference type="SAM" id="SignalP"/>
    </source>
</evidence>
<keyword evidence="6" id="KW-0732">Signal</keyword>
<reference evidence="9" key="1">
    <citation type="submission" date="2019-12" db="EMBL/GenBank/DDBJ databases">
        <title>Novel species isolated from a subtropical stream in China.</title>
        <authorList>
            <person name="Lu H."/>
        </authorList>
    </citation>
    <scope>NUCLEOTIDE SEQUENCE [LARGE SCALE GENOMIC DNA]</scope>
    <source>
        <strain evidence="9">FT81W</strain>
    </source>
</reference>
<dbReference type="Gene3D" id="2.170.130.10">
    <property type="entry name" value="TonB-dependent receptor, plug domain"/>
    <property type="match status" value="1"/>
</dbReference>
<evidence type="ECO:0000313" key="9">
    <source>
        <dbReference type="EMBL" id="MYM95483.1"/>
    </source>
</evidence>
<dbReference type="Pfam" id="PF00593">
    <property type="entry name" value="TonB_dep_Rec_b-barrel"/>
    <property type="match status" value="1"/>
</dbReference>
<evidence type="ECO:0000256" key="1">
    <source>
        <dbReference type="ARBA" id="ARBA00004442"/>
    </source>
</evidence>
<keyword evidence="3 5" id="KW-0472">Membrane</keyword>
<proteinExistence type="inferred from homology"/>
<dbReference type="Proteomes" id="UP000447355">
    <property type="component" value="Unassembled WGS sequence"/>
</dbReference>
<feature type="domain" description="TonB-dependent receptor plug" evidence="8">
    <location>
        <begin position="60"/>
        <end position="177"/>
    </location>
</feature>
<dbReference type="AlphaFoldDB" id="A0A845GLM9"/>
<dbReference type="Pfam" id="PF07715">
    <property type="entry name" value="Plug"/>
    <property type="match status" value="1"/>
</dbReference>
<dbReference type="InterPro" id="IPR037066">
    <property type="entry name" value="Plug_dom_sf"/>
</dbReference>
<dbReference type="InterPro" id="IPR012910">
    <property type="entry name" value="Plug_dom"/>
</dbReference>
<keyword evidence="4" id="KW-0998">Cell outer membrane</keyword>
<accession>A0A845GLM9</accession>
<feature type="signal peptide" evidence="6">
    <location>
        <begin position="1"/>
        <end position="26"/>
    </location>
</feature>
<name>A0A845GLM9_9BURK</name>
<evidence type="ECO:0000259" key="7">
    <source>
        <dbReference type="Pfam" id="PF00593"/>
    </source>
</evidence>
<dbReference type="InterPro" id="IPR010104">
    <property type="entry name" value="TonB_rcpt_bac"/>
</dbReference>
<dbReference type="PANTHER" id="PTHR40980:SF3">
    <property type="entry name" value="TONB-DEPENDENT RECEPTOR-LIKE BETA-BARREL DOMAIN-CONTAINING PROTEIN"/>
    <property type="match status" value="1"/>
</dbReference>
<evidence type="ECO:0000256" key="5">
    <source>
        <dbReference type="RuleBase" id="RU003357"/>
    </source>
</evidence>
<evidence type="ECO:0000256" key="2">
    <source>
        <dbReference type="ARBA" id="ARBA00009810"/>
    </source>
</evidence>
<comment type="similarity">
    <text evidence="2 5">Belongs to the TonB-dependent receptor family.</text>
</comment>
<dbReference type="InterPro" id="IPR036942">
    <property type="entry name" value="Beta-barrel_TonB_sf"/>
</dbReference>
<dbReference type="InterPro" id="IPR000531">
    <property type="entry name" value="Beta-barrel_TonB"/>
</dbReference>
<comment type="caution">
    <text evidence="9">The sequence shown here is derived from an EMBL/GenBank/DDBJ whole genome shotgun (WGS) entry which is preliminary data.</text>
</comment>
<feature type="chain" id="PRO_5033048648" evidence="6">
    <location>
        <begin position="27"/>
        <end position="1023"/>
    </location>
</feature>